<dbReference type="OMA" id="CQQWVYW"/>
<evidence type="ECO:0000256" key="4">
    <source>
        <dbReference type="ARBA" id="ARBA00022679"/>
    </source>
</evidence>
<dbReference type="PROSITE" id="PS00518">
    <property type="entry name" value="ZF_RING_1"/>
    <property type="match status" value="1"/>
</dbReference>
<protein>
    <recommendedName>
        <fullName evidence="3">RING-type E3 ubiquitin transferase</fullName>
        <ecNumber evidence="3">2.3.2.27</ecNumber>
    </recommendedName>
</protein>
<keyword evidence="6" id="KW-0227">DNA damage</keyword>
<dbReference type="Gene3D" id="3.30.40.10">
    <property type="entry name" value="Zinc/RING finger domain, C3HC4 (zinc finger)"/>
    <property type="match status" value="1"/>
</dbReference>
<sequence length="275" mass="32897">MPWCHPRFAPIVYILFFYALYMLLVLPITELLEFVLRAFLGIESRSHSQWSRWIYGFCLLTFLPCYATVFFISWRKHRAKPLFTPKWKNSNDLDEDDVLCTICYDIIVEPHTLRCQHSFCKKCIDQCLPLTRKCPSCQQWVYWSRKNKIFKEKVLRWVKEKQREDEYEEVMQLKKEMKPVKVGCMARFWPFIIPFFEVPEREHHRNRQIRLRPIRRAAIQPAPIHLNESLVVEVIDEIENVPVNTQISPVMPPDEESNPVEIITCDQNQQPVDVV</sequence>
<keyword evidence="12" id="KW-0812">Transmembrane</keyword>
<dbReference type="RefSeq" id="NP_001022740.2">
    <property type="nucleotide sequence ID" value="NM_001027569.3"/>
</dbReference>
<dbReference type="GO" id="GO:0004842">
    <property type="term" value="F:ubiquitin-protein transferase activity"/>
    <property type="evidence" value="ECO:0000318"/>
    <property type="project" value="GO_Central"/>
</dbReference>
<dbReference type="InParanoid" id="Q7YWU1"/>
<keyword evidence="10" id="KW-0539">Nucleus</keyword>
<evidence type="ECO:0000256" key="11">
    <source>
        <dbReference type="PROSITE-ProRule" id="PRU00175"/>
    </source>
</evidence>
<dbReference type="GO" id="GO:0005634">
    <property type="term" value="C:nucleus"/>
    <property type="evidence" value="ECO:0000318"/>
    <property type="project" value="GO_Central"/>
</dbReference>
<dbReference type="AlphaFoldDB" id="Q7YWU1"/>
<evidence type="ECO:0000256" key="10">
    <source>
        <dbReference type="ARBA" id="ARBA00023242"/>
    </source>
</evidence>
<keyword evidence="7 11" id="KW-0863">Zinc-finger</keyword>
<dbReference type="EMBL" id="BX284603">
    <property type="protein sequence ID" value="CAE17940.2"/>
    <property type="molecule type" value="Genomic_DNA"/>
</dbReference>
<keyword evidence="8" id="KW-0833">Ubl conjugation pathway</keyword>
<keyword evidence="12" id="KW-0472">Membrane</keyword>
<evidence type="ECO:0000256" key="5">
    <source>
        <dbReference type="ARBA" id="ARBA00022723"/>
    </source>
</evidence>
<dbReference type="SMART" id="SM00184">
    <property type="entry name" value="RING"/>
    <property type="match status" value="1"/>
</dbReference>
<dbReference type="OrthoDB" id="5792560at2759"/>
<evidence type="ECO:0000256" key="8">
    <source>
        <dbReference type="ARBA" id="ARBA00022786"/>
    </source>
</evidence>
<evidence type="ECO:0000256" key="3">
    <source>
        <dbReference type="ARBA" id="ARBA00012483"/>
    </source>
</evidence>
<dbReference type="PANTHER" id="PTHR23328">
    <property type="entry name" value="RING-TYPE DOMAIN-CONTAINING PROTEIN"/>
    <property type="match status" value="1"/>
</dbReference>
<evidence type="ECO:0000313" key="14">
    <source>
        <dbReference type="EMBL" id="CAE17940.2"/>
    </source>
</evidence>
<evidence type="ECO:0000313" key="15">
    <source>
        <dbReference type="Proteomes" id="UP000001940"/>
    </source>
</evidence>
<keyword evidence="9" id="KW-0862">Zinc</keyword>
<dbReference type="PROSITE" id="PS50089">
    <property type="entry name" value="ZF_RING_2"/>
    <property type="match status" value="1"/>
</dbReference>
<dbReference type="HOGENOM" id="CLU_075151_0_0_1"/>
<feature type="transmembrane region" description="Helical" evidence="12">
    <location>
        <begin position="12"/>
        <end position="32"/>
    </location>
</feature>
<dbReference type="eggNOG" id="KOG4159">
    <property type="taxonomic scope" value="Eukaryota"/>
</dbReference>
<organism evidence="14 15">
    <name type="scientific">Caenorhabditis elegans</name>
    <dbReference type="NCBI Taxonomy" id="6239"/>
    <lineage>
        <taxon>Eukaryota</taxon>
        <taxon>Metazoa</taxon>
        <taxon>Ecdysozoa</taxon>
        <taxon>Nematoda</taxon>
        <taxon>Chromadorea</taxon>
        <taxon>Rhabditida</taxon>
        <taxon>Rhabditina</taxon>
        <taxon>Rhabditomorpha</taxon>
        <taxon>Rhabditoidea</taxon>
        <taxon>Rhabditidae</taxon>
        <taxon>Peloderinae</taxon>
        <taxon>Caenorhabditis</taxon>
    </lineage>
</organism>
<dbReference type="WormBase" id="T02C1.2">
    <property type="protein sequence ID" value="CE39760"/>
    <property type="gene ID" value="WBGene00011366"/>
</dbReference>
<dbReference type="Bgee" id="WBGene00011366">
    <property type="expression patterns" value="Expressed in embryo and 4 other cell types or tissues"/>
</dbReference>
<dbReference type="Pfam" id="PF13923">
    <property type="entry name" value="zf-C3HC4_2"/>
    <property type="match status" value="1"/>
</dbReference>
<evidence type="ECO:0000313" key="16">
    <source>
        <dbReference type="WormBase" id="T02C1.2"/>
    </source>
</evidence>
<dbReference type="GO" id="GO:0061630">
    <property type="term" value="F:ubiquitin protein ligase activity"/>
    <property type="evidence" value="ECO:0007669"/>
    <property type="project" value="UniProtKB-EC"/>
</dbReference>
<comment type="catalytic activity">
    <reaction evidence="1">
        <text>S-ubiquitinyl-[E2 ubiquitin-conjugating enzyme]-L-cysteine + [acceptor protein]-L-lysine = [E2 ubiquitin-conjugating enzyme]-L-cysteine + N(6)-ubiquitinyl-[acceptor protein]-L-lysine.</text>
        <dbReference type="EC" id="2.3.2.27"/>
    </reaction>
</comment>
<name>Q7YWU1_CAEEL</name>
<dbReference type="CTD" id="176306"/>
<feature type="transmembrane region" description="Helical" evidence="12">
    <location>
        <begin position="52"/>
        <end position="74"/>
    </location>
</feature>
<evidence type="ECO:0000256" key="2">
    <source>
        <dbReference type="ARBA" id="ARBA00004123"/>
    </source>
</evidence>
<dbReference type="PANTHER" id="PTHR23328:SF0">
    <property type="entry name" value="RING-TYPE DOMAIN-CONTAINING PROTEIN"/>
    <property type="match status" value="1"/>
</dbReference>
<dbReference type="EC" id="2.3.2.27" evidence="3"/>
<accession>Q7YWU1</accession>
<dbReference type="Proteomes" id="UP000001940">
    <property type="component" value="Chromosome III"/>
</dbReference>
<dbReference type="InterPro" id="IPR001841">
    <property type="entry name" value="Znf_RING"/>
</dbReference>
<dbReference type="GeneID" id="176306"/>
<evidence type="ECO:0000259" key="13">
    <source>
        <dbReference type="PROSITE" id="PS50089"/>
    </source>
</evidence>
<dbReference type="GO" id="GO:0031491">
    <property type="term" value="F:nucleosome binding"/>
    <property type="evidence" value="ECO:0000318"/>
    <property type="project" value="GO_Central"/>
</dbReference>
<dbReference type="GO" id="GO:0008270">
    <property type="term" value="F:zinc ion binding"/>
    <property type="evidence" value="ECO:0007669"/>
    <property type="project" value="UniProtKB-KW"/>
</dbReference>
<dbReference type="FunCoup" id="Q7YWU1">
    <property type="interactions" value="3"/>
</dbReference>
<dbReference type="UCSC" id="T02C1.2">
    <property type="organism name" value="c. elegans"/>
</dbReference>
<evidence type="ECO:0000256" key="12">
    <source>
        <dbReference type="SAM" id="Phobius"/>
    </source>
</evidence>
<dbReference type="GO" id="GO:0006302">
    <property type="term" value="P:double-strand break repair"/>
    <property type="evidence" value="ECO:0000318"/>
    <property type="project" value="GO_Central"/>
</dbReference>
<dbReference type="SMR" id="Q7YWU1"/>
<dbReference type="PaxDb" id="6239-T02C1.2"/>
<evidence type="ECO:0000256" key="9">
    <source>
        <dbReference type="ARBA" id="ARBA00022833"/>
    </source>
</evidence>
<keyword evidence="12" id="KW-1133">Transmembrane helix</keyword>
<dbReference type="GO" id="GO:0035861">
    <property type="term" value="C:site of double-strand break"/>
    <property type="evidence" value="ECO:0000318"/>
    <property type="project" value="GO_Central"/>
</dbReference>
<dbReference type="InterPro" id="IPR013083">
    <property type="entry name" value="Znf_RING/FYVE/PHD"/>
</dbReference>
<keyword evidence="5" id="KW-0479">Metal-binding</keyword>
<dbReference type="InterPro" id="IPR051657">
    <property type="entry name" value="RNF168/RNF169_E3_ubiq-ligase"/>
</dbReference>
<feature type="domain" description="RING-type" evidence="13">
    <location>
        <begin position="100"/>
        <end position="138"/>
    </location>
</feature>
<proteinExistence type="predicted"/>
<dbReference type="InterPro" id="IPR017907">
    <property type="entry name" value="Znf_RING_CS"/>
</dbReference>
<dbReference type="KEGG" id="cel:CELE_T02C1.2"/>
<dbReference type="STRING" id="6239.T02C1.2.1"/>
<keyword evidence="15" id="KW-1185">Reference proteome</keyword>
<evidence type="ECO:0000256" key="7">
    <source>
        <dbReference type="ARBA" id="ARBA00022771"/>
    </source>
</evidence>
<dbReference type="SUPFAM" id="SSF57850">
    <property type="entry name" value="RING/U-box"/>
    <property type="match status" value="1"/>
</dbReference>
<comment type="subcellular location">
    <subcellularLocation>
        <location evidence="2">Nucleus</location>
    </subcellularLocation>
</comment>
<reference evidence="14 15" key="1">
    <citation type="journal article" date="1998" name="Science">
        <title>Genome sequence of the nematode C. elegans: a platform for investigating biology.</title>
        <authorList>
            <consortium name="The C. elegans sequencing consortium"/>
            <person name="Sulson J.E."/>
            <person name="Waterston R."/>
        </authorList>
    </citation>
    <scope>NUCLEOTIDE SEQUENCE [LARGE SCALE GENOMIC DNA]</scope>
    <source>
        <strain evidence="14 15">Bristol N2</strain>
    </source>
</reference>
<gene>
    <name evidence="14" type="ORF">CELE_T02C1.2</name>
    <name evidence="14 16" type="ORF">T02C1.2</name>
</gene>
<dbReference type="Reactome" id="R-CEL-3108214">
    <property type="pathway name" value="SUMOylation of DNA damage response and repair proteins"/>
</dbReference>
<evidence type="ECO:0000256" key="1">
    <source>
        <dbReference type="ARBA" id="ARBA00000900"/>
    </source>
</evidence>
<evidence type="ECO:0000256" key="6">
    <source>
        <dbReference type="ARBA" id="ARBA00022763"/>
    </source>
</evidence>
<dbReference type="AGR" id="WB:WBGene00011366"/>
<keyword evidence="4 14" id="KW-0808">Transferase</keyword>